<keyword evidence="2" id="KW-0539">Nucleus</keyword>
<dbReference type="InterPro" id="IPR027417">
    <property type="entry name" value="P-loop_NTPase"/>
</dbReference>
<dbReference type="PANTHER" id="PTHR12381">
    <property type="entry name" value="HETEROGENEOUS NUCLEAR RIBONUCLEOPROTEIN U FAMILY MEMBER"/>
    <property type="match status" value="1"/>
</dbReference>
<proteinExistence type="predicted"/>
<dbReference type="InterPro" id="IPR013320">
    <property type="entry name" value="ConA-like_dom_sf"/>
</dbReference>
<dbReference type="GO" id="GO:0000380">
    <property type="term" value="P:alternative mRNA splicing, via spliceosome"/>
    <property type="evidence" value="ECO:0007669"/>
    <property type="project" value="TreeGrafter"/>
</dbReference>
<dbReference type="Gene3D" id="2.60.120.920">
    <property type="match status" value="1"/>
</dbReference>
<evidence type="ECO:0000256" key="1">
    <source>
        <dbReference type="ARBA" id="ARBA00004123"/>
    </source>
</evidence>
<dbReference type="GO" id="GO:0003723">
    <property type="term" value="F:RNA binding"/>
    <property type="evidence" value="ECO:0007669"/>
    <property type="project" value="TreeGrafter"/>
</dbReference>
<protein>
    <submittedName>
        <fullName evidence="4">HNRL1 protein</fullName>
    </submittedName>
</protein>
<reference evidence="4 5" key="1">
    <citation type="submission" date="2019-09" db="EMBL/GenBank/DDBJ databases">
        <title>Bird 10,000 Genomes (B10K) Project - Family phase.</title>
        <authorList>
            <person name="Zhang G."/>
        </authorList>
    </citation>
    <scope>NUCLEOTIDE SEQUENCE [LARGE SCALE GENOMIC DNA]</scope>
    <source>
        <strain evidence="4">B10K-DU-029-47</strain>
        <tissue evidence="4">Heart</tissue>
    </source>
</reference>
<dbReference type="PROSITE" id="PS50188">
    <property type="entry name" value="B302_SPRY"/>
    <property type="match status" value="1"/>
</dbReference>
<dbReference type="EMBL" id="VZRO01006173">
    <property type="protein sequence ID" value="NWV54475.1"/>
    <property type="molecule type" value="Genomic_DNA"/>
</dbReference>
<accession>A0A7K6FTW3</accession>
<dbReference type="SUPFAM" id="SSF52540">
    <property type="entry name" value="P-loop containing nucleoside triphosphate hydrolases"/>
    <property type="match status" value="1"/>
</dbReference>
<sequence>QVMEEISVQHLPSSEPDPHVVRVGWSLDSCSTQLGEEPFSFGYGGTGRKSTNAKFESYGEPFGESDVIACLADFEAGEEVELSFLKNGQWLGVAFHVRKEALAGRALFPHVLVKNCAVEFNFGQRPEPFWPLPPGFTLIQHLPLGQRLRGTLGPKSKAECEILMMVGLPAAGKTTWAVKHAAANPGKKYNILGTNAIMDKMRVMGLRRQRNYAGRWDVLIQQATQCLNRLIQIAARKRRNYILDQVTRGHCHLPGDTAASLGSLSPP</sequence>
<feature type="non-terminal residue" evidence="4">
    <location>
        <position position="1"/>
    </location>
</feature>
<evidence type="ECO:0000313" key="4">
    <source>
        <dbReference type="EMBL" id="NWV54475.1"/>
    </source>
</evidence>
<dbReference type="InterPro" id="IPR043136">
    <property type="entry name" value="B30.2/SPRY_sf"/>
</dbReference>
<comment type="caution">
    <text evidence="4">The sequence shown here is derived from an EMBL/GenBank/DDBJ whole genome shotgun (WGS) entry which is preliminary data.</text>
</comment>
<dbReference type="Pfam" id="PF00622">
    <property type="entry name" value="SPRY"/>
    <property type="match status" value="1"/>
</dbReference>
<dbReference type="PANTHER" id="PTHR12381:SF41">
    <property type="entry name" value="HETEROGENEOUS NUCLEAR RIBONUCLEOPROTEIN U-LIKE PROTEIN 1"/>
    <property type="match status" value="1"/>
</dbReference>
<dbReference type="SUPFAM" id="SSF49899">
    <property type="entry name" value="Concanavalin A-like lectins/glucanases"/>
    <property type="match status" value="1"/>
</dbReference>
<evidence type="ECO:0000256" key="2">
    <source>
        <dbReference type="ARBA" id="ARBA00023242"/>
    </source>
</evidence>
<dbReference type="AlphaFoldDB" id="A0A7K6FTW3"/>
<dbReference type="Gene3D" id="3.40.50.300">
    <property type="entry name" value="P-loop containing nucleotide triphosphate hydrolases"/>
    <property type="match status" value="1"/>
</dbReference>
<comment type="subcellular location">
    <subcellularLocation>
        <location evidence="1">Nucleus</location>
    </subcellularLocation>
</comment>
<dbReference type="InterPro" id="IPR001870">
    <property type="entry name" value="B30.2/SPRY"/>
</dbReference>
<gene>
    <name evidence="4" type="primary">Hnrnpul1</name>
    <name evidence="4" type="ORF">DAPCHR_R01410</name>
</gene>
<evidence type="ECO:0000313" key="5">
    <source>
        <dbReference type="Proteomes" id="UP000557315"/>
    </source>
</evidence>
<dbReference type="InterPro" id="IPR003877">
    <property type="entry name" value="SPRY_dom"/>
</dbReference>
<keyword evidence="5" id="KW-1185">Reference proteome</keyword>
<dbReference type="Proteomes" id="UP000557315">
    <property type="component" value="Unassembled WGS sequence"/>
</dbReference>
<dbReference type="InterPro" id="IPR035778">
    <property type="entry name" value="SPRY_hnRNP_U"/>
</dbReference>
<dbReference type="Pfam" id="PF13671">
    <property type="entry name" value="AAA_33"/>
    <property type="match status" value="1"/>
</dbReference>
<dbReference type="SMART" id="SM00449">
    <property type="entry name" value="SPRY"/>
    <property type="match status" value="1"/>
</dbReference>
<dbReference type="GO" id="GO:0005634">
    <property type="term" value="C:nucleus"/>
    <property type="evidence" value="ECO:0007669"/>
    <property type="project" value="UniProtKB-SubCell"/>
</dbReference>
<feature type="non-terminal residue" evidence="4">
    <location>
        <position position="267"/>
    </location>
</feature>
<dbReference type="CDD" id="cd12884">
    <property type="entry name" value="SPRY_hnRNP"/>
    <property type="match status" value="1"/>
</dbReference>
<evidence type="ECO:0000259" key="3">
    <source>
        <dbReference type="PROSITE" id="PS50188"/>
    </source>
</evidence>
<feature type="domain" description="B30.2/SPRY" evidence="3">
    <location>
        <begin position="1"/>
        <end position="127"/>
    </location>
</feature>
<name>A0A7K6FTW3_9CORV</name>
<organism evidence="4 5">
    <name type="scientific">Daphoenositta chrysoptera</name>
    <name type="common">varied sittella</name>
    <dbReference type="NCBI Taxonomy" id="254528"/>
    <lineage>
        <taxon>Eukaryota</taxon>
        <taxon>Metazoa</taxon>
        <taxon>Chordata</taxon>
        <taxon>Craniata</taxon>
        <taxon>Vertebrata</taxon>
        <taxon>Euteleostomi</taxon>
        <taxon>Archelosauria</taxon>
        <taxon>Archosauria</taxon>
        <taxon>Dinosauria</taxon>
        <taxon>Saurischia</taxon>
        <taxon>Theropoda</taxon>
        <taxon>Coelurosauria</taxon>
        <taxon>Aves</taxon>
        <taxon>Neognathae</taxon>
        <taxon>Neoaves</taxon>
        <taxon>Telluraves</taxon>
        <taxon>Australaves</taxon>
        <taxon>Passeriformes</taxon>
        <taxon>Corvoidea</taxon>
        <taxon>Pachycephalidae</taxon>
        <taxon>Daphoenositta</taxon>
    </lineage>
</organism>